<dbReference type="AlphaFoldDB" id="A0A9P5K0I0"/>
<keyword evidence="3" id="KW-0863">Zinc-finger</keyword>
<sequence length="209" mass="23756">MKKNPVYLFYEVVANGADGTPGDDGDVHYCCLHGAHKVCTIKRSMQSNLNGVCSFFFCSTFLTDRDLNRDEPLTHAEIDVASAKWQLDGNREHEFLEKLNRLSGNIKKAFQDQQARAVGPWNQEKFEKALMEWIIACDQPFDEVEKPEFIALMMITHHASGLFKIPKRDGIKQRVCLSLDMWTSSNQHAFMAIVAHYITNNGQLGLSFI</sequence>
<evidence type="ECO:0000256" key="5">
    <source>
        <dbReference type="ARBA" id="ARBA00023242"/>
    </source>
</evidence>
<gene>
    <name evidence="6" type="ORF">DFH94DRAFT_636686</name>
</gene>
<protein>
    <submittedName>
        <fullName evidence="6">Uncharacterized protein</fullName>
    </submittedName>
</protein>
<evidence type="ECO:0000256" key="4">
    <source>
        <dbReference type="ARBA" id="ARBA00022833"/>
    </source>
</evidence>
<dbReference type="InterPro" id="IPR052035">
    <property type="entry name" value="ZnF_BED_domain_contain"/>
</dbReference>
<comment type="caution">
    <text evidence="6">The sequence shown here is derived from an EMBL/GenBank/DDBJ whole genome shotgun (WGS) entry which is preliminary data.</text>
</comment>
<dbReference type="PANTHER" id="PTHR46481">
    <property type="entry name" value="ZINC FINGER BED DOMAIN-CONTAINING PROTEIN 4"/>
    <property type="match status" value="1"/>
</dbReference>
<keyword evidence="2" id="KW-0479">Metal-binding</keyword>
<keyword evidence="7" id="KW-1185">Reference proteome</keyword>
<evidence type="ECO:0000256" key="2">
    <source>
        <dbReference type="ARBA" id="ARBA00022723"/>
    </source>
</evidence>
<dbReference type="OrthoDB" id="3259181at2759"/>
<dbReference type="GO" id="GO:0008270">
    <property type="term" value="F:zinc ion binding"/>
    <property type="evidence" value="ECO:0007669"/>
    <property type="project" value="UniProtKB-KW"/>
</dbReference>
<reference evidence="6" key="2">
    <citation type="journal article" date="2020" name="Nat. Commun.">
        <title>Large-scale genome sequencing of mycorrhizal fungi provides insights into the early evolution of symbiotic traits.</title>
        <authorList>
            <person name="Miyauchi S."/>
            <person name="Kiss E."/>
            <person name="Kuo A."/>
            <person name="Drula E."/>
            <person name="Kohler A."/>
            <person name="Sanchez-Garcia M."/>
            <person name="Morin E."/>
            <person name="Andreopoulos B."/>
            <person name="Barry K.W."/>
            <person name="Bonito G."/>
            <person name="Buee M."/>
            <person name="Carver A."/>
            <person name="Chen C."/>
            <person name="Cichocki N."/>
            <person name="Clum A."/>
            <person name="Culley D."/>
            <person name="Crous P.W."/>
            <person name="Fauchery L."/>
            <person name="Girlanda M."/>
            <person name="Hayes R.D."/>
            <person name="Keri Z."/>
            <person name="LaButti K."/>
            <person name="Lipzen A."/>
            <person name="Lombard V."/>
            <person name="Magnuson J."/>
            <person name="Maillard F."/>
            <person name="Murat C."/>
            <person name="Nolan M."/>
            <person name="Ohm R.A."/>
            <person name="Pangilinan J."/>
            <person name="Pereira M.F."/>
            <person name="Perotto S."/>
            <person name="Peter M."/>
            <person name="Pfister S."/>
            <person name="Riley R."/>
            <person name="Sitrit Y."/>
            <person name="Stielow J.B."/>
            <person name="Szollosi G."/>
            <person name="Zifcakova L."/>
            <person name="Stursova M."/>
            <person name="Spatafora J.W."/>
            <person name="Tedersoo L."/>
            <person name="Vaario L.M."/>
            <person name="Yamada A."/>
            <person name="Yan M."/>
            <person name="Wang P."/>
            <person name="Xu J."/>
            <person name="Bruns T."/>
            <person name="Baldrian P."/>
            <person name="Vilgalys R."/>
            <person name="Dunand C."/>
            <person name="Henrissat B."/>
            <person name="Grigoriev I.V."/>
            <person name="Hibbett D."/>
            <person name="Nagy L.G."/>
            <person name="Martin F.M."/>
        </authorList>
    </citation>
    <scope>NUCLEOTIDE SEQUENCE</scope>
    <source>
        <strain evidence="6">Prilba</strain>
    </source>
</reference>
<dbReference type="Proteomes" id="UP000759537">
    <property type="component" value="Unassembled WGS sequence"/>
</dbReference>
<evidence type="ECO:0000313" key="7">
    <source>
        <dbReference type="Proteomes" id="UP000759537"/>
    </source>
</evidence>
<evidence type="ECO:0000256" key="1">
    <source>
        <dbReference type="ARBA" id="ARBA00004123"/>
    </source>
</evidence>
<name>A0A9P5K0I0_9AGAM</name>
<keyword evidence="5" id="KW-0539">Nucleus</keyword>
<proteinExistence type="predicted"/>
<dbReference type="GO" id="GO:0005634">
    <property type="term" value="C:nucleus"/>
    <property type="evidence" value="ECO:0007669"/>
    <property type="project" value="UniProtKB-SubCell"/>
</dbReference>
<reference evidence="6" key="1">
    <citation type="submission" date="2019-10" db="EMBL/GenBank/DDBJ databases">
        <authorList>
            <consortium name="DOE Joint Genome Institute"/>
            <person name="Kuo A."/>
            <person name="Miyauchi S."/>
            <person name="Kiss E."/>
            <person name="Drula E."/>
            <person name="Kohler A."/>
            <person name="Sanchez-Garcia M."/>
            <person name="Andreopoulos B."/>
            <person name="Barry K.W."/>
            <person name="Bonito G."/>
            <person name="Buee M."/>
            <person name="Carver A."/>
            <person name="Chen C."/>
            <person name="Cichocki N."/>
            <person name="Clum A."/>
            <person name="Culley D."/>
            <person name="Crous P.W."/>
            <person name="Fauchery L."/>
            <person name="Girlanda M."/>
            <person name="Hayes R."/>
            <person name="Keri Z."/>
            <person name="LaButti K."/>
            <person name="Lipzen A."/>
            <person name="Lombard V."/>
            <person name="Magnuson J."/>
            <person name="Maillard F."/>
            <person name="Morin E."/>
            <person name="Murat C."/>
            <person name="Nolan M."/>
            <person name="Ohm R."/>
            <person name="Pangilinan J."/>
            <person name="Pereira M."/>
            <person name="Perotto S."/>
            <person name="Peter M."/>
            <person name="Riley R."/>
            <person name="Sitrit Y."/>
            <person name="Stielow B."/>
            <person name="Szollosi G."/>
            <person name="Zifcakova L."/>
            <person name="Stursova M."/>
            <person name="Spatafora J.W."/>
            <person name="Tedersoo L."/>
            <person name="Vaario L.-M."/>
            <person name="Yamada A."/>
            <person name="Yan M."/>
            <person name="Wang P."/>
            <person name="Xu J."/>
            <person name="Bruns T."/>
            <person name="Baldrian P."/>
            <person name="Vilgalys R."/>
            <person name="Henrissat B."/>
            <person name="Grigoriev I.V."/>
            <person name="Hibbett D."/>
            <person name="Nagy L.G."/>
            <person name="Martin F.M."/>
        </authorList>
    </citation>
    <scope>NUCLEOTIDE SEQUENCE</scope>
    <source>
        <strain evidence="6">Prilba</strain>
    </source>
</reference>
<organism evidence="6 7">
    <name type="scientific">Russula ochroleuca</name>
    <dbReference type="NCBI Taxonomy" id="152965"/>
    <lineage>
        <taxon>Eukaryota</taxon>
        <taxon>Fungi</taxon>
        <taxon>Dikarya</taxon>
        <taxon>Basidiomycota</taxon>
        <taxon>Agaricomycotina</taxon>
        <taxon>Agaricomycetes</taxon>
        <taxon>Russulales</taxon>
        <taxon>Russulaceae</taxon>
        <taxon>Russula</taxon>
    </lineage>
</organism>
<evidence type="ECO:0000256" key="3">
    <source>
        <dbReference type="ARBA" id="ARBA00022771"/>
    </source>
</evidence>
<dbReference type="PANTHER" id="PTHR46481:SF10">
    <property type="entry name" value="ZINC FINGER BED DOMAIN-CONTAINING PROTEIN 39"/>
    <property type="match status" value="1"/>
</dbReference>
<keyword evidence="4" id="KW-0862">Zinc</keyword>
<accession>A0A9P5K0I0</accession>
<comment type="subcellular location">
    <subcellularLocation>
        <location evidence="1">Nucleus</location>
    </subcellularLocation>
</comment>
<evidence type="ECO:0000313" key="6">
    <source>
        <dbReference type="EMBL" id="KAF8472377.1"/>
    </source>
</evidence>
<dbReference type="EMBL" id="WHVB01000020">
    <property type="protein sequence ID" value="KAF8472377.1"/>
    <property type="molecule type" value="Genomic_DNA"/>
</dbReference>